<dbReference type="RefSeq" id="WP_090700735.1">
    <property type="nucleotide sequence ID" value="NZ_FOSP01000021.1"/>
</dbReference>
<protein>
    <submittedName>
        <fullName evidence="2">Peptidoglycan L-alanyl-D-glutamate endopeptidase CwlK</fullName>
    </submittedName>
</protein>
<dbReference type="EMBL" id="FOSP01000021">
    <property type="protein sequence ID" value="SFK92424.1"/>
    <property type="molecule type" value="Genomic_DNA"/>
</dbReference>
<dbReference type="Pfam" id="PF13539">
    <property type="entry name" value="Peptidase_M15_4"/>
    <property type="match status" value="1"/>
</dbReference>
<proteinExistence type="predicted"/>
<dbReference type="CDD" id="cd14845">
    <property type="entry name" value="L-Ala-D-Glu_peptidase_like"/>
    <property type="match status" value="1"/>
</dbReference>
<reference evidence="3" key="1">
    <citation type="submission" date="2016-10" db="EMBL/GenBank/DDBJ databases">
        <authorList>
            <person name="Varghese N."/>
            <person name="Submissions S."/>
        </authorList>
    </citation>
    <scope>NUCLEOTIDE SEQUENCE [LARGE SCALE GENOMIC DNA]</scope>
    <source>
        <strain evidence="3">Nm69</strain>
    </source>
</reference>
<organism evidence="2 3">
    <name type="scientific">Nitrosomonas aestuarii</name>
    <dbReference type="NCBI Taxonomy" id="52441"/>
    <lineage>
        <taxon>Bacteria</taxon>
        <taxon>Pseudomonadati</taxon>
        <taxon>Pseudomonadota</taxon>
        <taxon>Betaproteobacteria</taxon>
        <taxon>Nitrosomonadales</taxon>
        <taxon>Nitrosomonadaceae</taxon>
        <taxon>Nitrosomonas</taxon>
    </lineage>
</organism>
<dbReference type="Gene3D" id="3.30.1380.10">
    <property type="match status" value="1"/>
</dbReference>
<dbReference type="GO" id="GO:0008233">
    <property type="term" value="F:peptidase activity"/>
    <property type="evidence" value="ECO:0007669"/>
    <property type="project" value="InterPro"/>
</dbReference>
<dbReference type="InterPro" id="IPR039561">
    <property type="entry name" value="Peptidase_M15C"/>
</dbReference>
<dbReference type="SUPFAM" id="SSF55166">
    <property type="entry name" value="Hedgehog/DD-peptidase"/>
    <property type="match status" value="1"/>
</dbReference>
<keyword evidence="3" id="KW-1185">Reference proteome</keyword>
<name>A0A1I4DFB5_9PROT</name>
<sequence>MFELSKRSINRLHNVHPDLVMVVRRAIEITQADFTVLEGLRSPDRQAALFRLGSTKTMNSRHLTGHAVDLAALVNNEVSWQPHDYMPIAIAMKTAASELKAPVQWGGDWKTFKDYAHWQLPWREYPAHEIEPVIKSAHR</sequence>
<evidence type="ECO:0000259" key="1">
    <source>
        <dbReference type="Pfam" id="PF13539"/>
    </source>
</evidence>
<feature type="domain" description="Peptidase M15C" evidence="1">
    <location>
        <begin position="55"/>
        <end position="119"/>
    </location>
</feature>
<dbReference type="AlphaFoldDB" id="A0A1I4DFB5"/>
<accession>A0A1I4DFB5</accession>
<gene>
    <name evidence="2" type="ORF">SAMN05216302_102128</name>
</gene>
<dbReference type="Proteomes" id="UP000199533">
    <property type="component" value="Unassembled WGS sequence"/>
</dbReference>
<evidence type="ECO:0000313" key="3">
    <source>
        <dbReference type="Proteomes" id="UP000199533"/>
    </source>
</evidence>
<dbReference type="InterPro" id="IPR009045">
    <property type="entry name" value="Zn_M74/Hedgehog-like"/>
</dbReference>
<dbReference type="OrthoDB" id="8479979at2"/>
<evidence type="ECO:0000313" key="2">
    <source>
        <dbReference type="EMBL" id="SFK92424.1"/>
    </source>
</evidence>
<dbReference type="STRING" id="52441.SAMN05216302_102128"/>